<feature type="region of interest" description="Disordered" evidence="7">
    <location>
        <begin position="409"/>
        <end position="536"/>
    </location>
</feature>
<comment type="subcellular location">
    <subcellularLocation>
        <location evidence="1 5 6">Nucleus</location>
    </subcellularLocation>
</comment>
<dbReference type="InterPro" id="IPR017970">
    <property type="entry name" value="Homeobox_CS"/>
</dbReference>
<feature type="region of interest" description="Disordered" evidence="7">
    <location>
        <begin position="149"/>
        <end position="192"/>
    </location>
</feature>
<gene>
    <name evidence="9" type="ORF">Micbo1qcDRAFT_192373</name>
</gene>
<dbReference type="PROSITE" id="PS00027">
    <property type="entry name" value="HOMEOBOX_1"/>
    <property type="match status" value="1"/>
</dbReference>
<dbReference type="SMART" id="SM00389">
    <property type="entry name" value="HOX"/>
    <property type="match status" value="1"/>
</dbReference>
<feature type="compositionally biased region" description="Polar residues" evidence="7">
    <location>
        <begin position="149"/>
        <end position="165"/>
    </location>
</feature>
<feature type="region of interest" description="Disordered" evidence="7">
    <location>
        <begin position="294"/>
        <end position="316"/>
    </location>
</feature>
<dbReference type="OrthoDB" id="6159439at2759"/>
<protein>
    <recommendedName>
        <fullName evidence="8">Homeobox domain-containing protein</fullName>
    </recommendedName>
</protein>
<dbReference type="Pfam" id="PF00046">
    <property type="entry name" value="Homeodomain"/>
    <property type="match status" value="1"/>
</dbReference>
<feature type="region of interest" description="Disordered" evidence="7">
    <location>
        <begin position="1"/>
        <end position="72"/>
    </location>
</feature>
<feature type="compositionally biased region" description="Basic and acidic residues" evidence="7">
    <location>
        <begin position="466"/>
        <end position="485"/>
    </location>
</feature>
<dbReference type="PANTHER" id="PTHR24323">
    <property type="entry name" value="CEH-10 HOMEODOMAIN-CONTAINING HOMOLOG"/>
    <property type="match status" value="1"/>
</dbReference>
<feature type="compositionally biased region" description="Basic residues" evidence="7">
    <location>
        <begin position="436"/>
        <end position="449"/>
    </location>
</feature>
<dbReference type="GO" id="GO:0000981">
    <property type="term" value="F:DNA-binding transcription factor activity, RNA polymerase II-specific"/>
    <property type="evidence" value="ECO:0007669"/>
    <property type="project" value="InterPro"/>
</dbReference>
<dbReference type="InterPro" id="IPR009057">
    <property type="entry name" value="Homeodomain-like_sf"/>
</dbReference>
<dbReference type="CDD" id="cd00086">
    <property type="entry name" value="homeodomain"/>
    <property type="match status" value="1"/>
</dbReference>
<dbReference type="InterPro" id="IPR051775">
    <property type="entry name" value="Homeobox_domain"/>
</dbReference>
<evidence type="ECO:0000256" key="2">
    <source>
        <dbReference type="ARBA" id="ARBA00023125"/>
    </source>
</evidence>
<dbReference type="InterPro" id="IPR001356">
    <property type="entry name" value="HD"/>
</dbReference>
<feature type="compositionally biased region" description="Acidic residues" evidence="7">
    <location>
        <begin position="575"/>
        <end position="584"/>
    </location>
</feature>
<feature type="DNA-binding region" description="Homeobox" evidence="5">
    <location>
        <begin position="51"/>
        <end position="110"/>
    </location>
</feature>
<evidence type="ECO:0000256" key="7">
    <source>
        <dbReference type="SAM" id="MobiDB-lite"/>
    </source>
</evidence>
<dbReference type="EMBL" id="KQ964246">
    <property type="protein sequence ID" value="KXJ95319.1"/>
    <property type="molecule type" value="Genomic_DNA"/>
</dbReference>
<evidence type="ECO:0000256" key="6">
    <source>
        <dbReference type="RuleBase" id="RU000682"/>
    </source>
</evidence>
<dbReference type="SUPFAM" id="SSF46689">
    <property type="entry name" value="Homeodomain-like"/>
    <property type="match status" value="1"/>
</dbReference>
<dbReference type="InParanoid" id="A0A136JDU7"/>
<feature type="region of interest" description="Disordered" evidence="7">
    <location>
        <begin position="560"/>
        <end position="622"/>
    </location>
</feature>
<keyword evidence="4 5" id="KW-0539">Nucleus</keyword>
<dbReference type="PANTHER" id="PTHR24323:SF7">
    <property type="entry name" value="HOMEOBOX DOMAIN-CONTAINING PROTEIN"/>
    <property type="match status" value="1"/>
</dbReference>
<organism evidence="9 10">
    <name type="scientific">Microdochium bolleyi</name>
    <dbReference type="NCBI Taxonomy" id="196109"/>
    <lineage>
        <taxon>Eukaryota</taxon>
        <taxon>Fungi</taxon>
        <taxon>Dikarya</taxon>
        <taxon>Ascomycota</taxon>
        <taxon>Pezizomycotina</taxon>
        <taxon>Sordariomycetes</taxon>
        <taxon>Xylariomycetidae</taxon>
        <taxon>Xylariales</taxon>
        <taxon>Microdochiaceae</taxon>
        <taxon>Microdochium</taxon>
    </lineage>
</organism>
<name>A0A136JDU7_9PEZI</name>
<feature type="domain" description="Homeobox" evidence="8">
    <location>
        <begin position="49"/>
        <end position="109"/>
    </location>
</feature>
<evidence type="ECO:0000259" key="8">
    <source>
        <dbReference type="PROSITE" id="PS50071"/>
    </source>
</evidence>
<sequence length="638" mass="68574">MAESTLPENTELPPSSSPSSVSPDSSALSLQSSFRLESGFSGHGSDSEKHPKGKRKRTTSHDKTILEASYLANPKPDKAARLDIVRRVSLSEKEVQIWFQNRRQNDRRKSRPLSAEEIAALRYGGAVQILSADSSFMVNDTADETAVSTFDASQESISSQKQSTPVDAATPPRSPSPRPAEPICTPAQTSAPNVGTHTFEFINLPSSSQKSEPERPAHAQSFSASVGYLSNRWNMNNSFSTPLADDRHEDDEHRFDSMLSSVGSDFRNSTSSIFASQASSQFRLSLSLEGKAEVVSSQPSPPRPLAGPMLQDTTSLPPVRLNRTLHRSRSSPLGITLPPISTLTAHLPPQLSRGRSRDVSAWESCCDADDRDELTKLAESESSGSAIAAISLLRSSSSSASLSSLVQGASVPLSSSGGNGVLQSNPNKRNAPSSKTHVRSGSGHKKPKISRTTSSVARMQTLPLAHPDKENEVQVHDEVEPEKKAANKGSLSVILSPSADSDKENWSPDAEGNPMSRRRAPSSPSVASKLPPVLGSSKNVRRVGRILGEHLAPLNKRAYTAPSLGKGSQARDVVDVFEDGENAENEGRDRDDEGKEAAPRKKPNDVERFMRGGEVSPSKKGDLDCIAGLLSLSQGNWR</sequence>
<dbReference type="AlphaFoldDB" id="A0A136JDU7"/>
<accession>A0A136JDU7</accession>
<proteinExistence type="predicted"/>
<dbReference type="GO" id="GO:0000976">
    <property type="term" value="F:transcription cis-regulatory region binding"/>
    <property type="evidence" value="ECO:0007669"/>
    <property type="project" value="TreeGrafter"/>
</dbReference>
<feature type="compositionally biased region" description="Basic and acidic residues" evidence="7">
    <location>
        <begin position="585"/>
        <end position="622"/>
    </location>
</feature>
<feature type="compositionally biased region" description="Low complexity" evidence="7">
    <location>
        <begin position="12"/>
        <end position="33"/>
    </location>
</feature>
<dbReference type="Gene3D" id="1.10.10.60">
    <property type="entry name" value="Homeodomain-like"/>
    <property type="match status" value="1"/>
</dbReference>
<keyword evidence="2 5" id="KW-0238">DNA-binding</keyword>
<keyword evidence="10" id="KW-1185">Reference proteome</keyword>
<dbReference type="PROSITE" id="PS50071">
    <property type="entry name" value="HOMEOBOX_2"/>
    <property type="match status" value="1"/>
</dbReference>
<feature type="compositionally biased region" description="Polar residues" evidence="7">
    <location>
        <begin position="412"/>
        <end position="435"/>
    </location>
</feature>
<evidence type="ECO:0000313" key="10">
    <source>
        <dbReference type="Proteomes" id="UP000070501"/>
    </source>
</evidence>
<keyword evidence="3 5" id="KW-0371">Homeobox</keyword>
<dbReference type="STRING" id="196109.A0A136JDU7"/>
<evidence type="ECO:0000256" key="1">
    <source>
        <dbReference type="ARBA" id="ARBA00004123"/>
    </source>
</evidence>
<evidence type="ECO:0000256" key="5">
    <source>
        <dbReference type="PROSITE-ProRule" id="PRU00108"/>
    </source>
</evidence>
<reference evidence="10" key="1">
    <citation type="submission" date="2016-02" db="EMBL/GenBank/DDBJ databases">
        <title>Draft genome sequence of Microdochium bolleyi, a fungal endophyte of beachgrass.</title>
        <authorList>
            <consortium name="DOE Joint Genome Institute"/>
            <person name="David A.S."/>
            <person name="May G."/>
            <person name="Haridas S."/>
            <person name="Lim J."/>
            <person name="Wang M."/>
            <person name="Labutti K."/>
            <person name="Lipzen A."/>
            <person name="Barry K."/>
            <person name="Grigoriev I.V."/>
        </authorList>
    </citation>
    <scope>NUCLEOTIDE SEQUENCE [LARGE SCALE GENOMIC DNA]</scope>
    <source>
        <strain evidence="10">J235TASD1</strain>
    </source>
</reference>
<evidence type="ECO:0000313" key="9">
    <source>
        <dbReference type="EMBL" id="KXJ95319.1"/>
    </source>
</evidence>
<dbReference type="GO" id="GO:0005634">
    <property type="term" value="C:nucleus"/>
    <property type="evidence" value="ECO:0007669"/>
    <property type="project" value="UniProtKB-SubCell"/>
</dbReference>
<evidence type="ECO:0000256" key="3">
    <source>
        <dbReference type="ARBA" id="ARBA00023155"/>
    </source>
</evidence>
<dbReference type="Proteomes" id="UP000070501">
    <property type="component" value="Unassembled WGS sequence"/>
</dbReference>
<evidence type="ECO:0000256" key="4">
    <source>
        <dbReference type="ARBA" id="ARBA00023242"/>
    </source>
</evidence>
<feature type="compositionally biased region" description="Polar residues" evidence="7">
    <location>
        <begin position="489"/>
        <end position="499"/>
    </location>
</feature>